<evidence type="ECO:0000256" key="1">
    <source>
        <dbReference type="SAM" id="MobiDB-lite"/>
    </source>
</evidence>
<dbReference type="AlphaFoldDB" id="A0AA40DK36"/>
<feature type="region of interest" description="Disordered" evidence="1">
    <location>
        <begin position="176"/>
        <end position="203"/>
    </location>
</feature>
<keyword evidence="3" id="KW-1185">Reference proteome</keyword>
<protein>
    <submittedName>
        <fullName evidence="2">Uncharacterized protein</fullName>
    </submittedName>
</protein>
<gene>
    <name evidence="2" type="ORF">B0T26DRAFT_679814</name>
</gene>
<dbReference type="RefSeq" id="XP_060291179.1">
    <property type="nucleotide sequence ID" value="XM_060440397.1"/>
</dbReference>
<dbReference type="GeneID" id="85323667"/>
<organism evidence="2 3">
    <name type="scientific">Lasiosphaeria miniovina</name>
    <dbReference type="NCBI Taxonomy" id="1954250"/>
    <lineage>
        <taxon>Eukaryota</taxon>
        <taxon>Fungi</taxon>
        <taxon>Dikarya</taxon>
        <taxon>Ascomycota</taxon>
        <taxon>Pezizomycotina</taxon>
        <taxon>Sordariomycetes</taxon>
        <taxon>Sordariomycetidae</taxon>
        <taxon>Sordariales</taxon>
        <taxon>Lasiosphaeriaceae</taxon>
        <taxon>Lasiosphaeria</taxon>
    </lineage>
</organism>
<accession>A0AA40DK36</accession>
<comment type="caution">
    <text evidence="2">The sequence shown here is derived from an EMBL/GenBank/DDBJ whole genome shotgun (WGS) entry which is preliminary data.</text>
</comment>
<evidence type="ECO:0000313" key="2">
    <source>
        <dbReference type="EMBL" id="KAK0706085.1"/>
    </source>
</evidence>
<sequence length="352" mass="39396">MGIFDISSGNVDFGITCPGTVMRDLQHDEPEQVAKIKTLQTSYSSTQKAYQCDLWSTDLRPVNSFITAIDGLEELTIYNYERDVPALWEAIFHHGHSLRSLAIHTPTCSSMPAGLWTHDAVQVLADRLPLLKHLELDASPAEAEFYLANTSSNIWRRLSSIKAHLSPKSLLSPMKKDTLPVADIPSPPPKEEEDQAPSTANEQKDWVLDAATKLHGLESIRINVSLEDAASSFAGEHKWTIMGSSVFPEPNKQACQDLARKIFDQFSQQTQPGSEQEQAAAPPAALTHLELRFPRRLFDDRCQFWNMAFSVHVRRSPGTGAVEVLADEGWKTYMPDTPPPLYDMRIKMLNGW</sequence>
<reference evidence="2" key="1">
    <citation type="submission" date="2023-06" db="EMBL/GenBank/DDBJ databases">
        <title>Genome-scale phylogeny and comparative genomics of the fungal order Sordariales.</title>
        <authorList>
            <consortium name="Lawrence Berkeley National Laboratory"/>
            <person name="Hensen N."/>
            <person name="Bonometti L."/>
            <person name="Westerberg I."/>
            <person name="Brannstrom I.O."/>
            <person name="Guillou S."/>
            <person name="Cros-Aarteil S."/>
            <person name="Calhoun S."/>
            <person name="Haridas S."/>
            <person name="Kuo A."/>
            <person name="Mondo S."/>
            <person name="Pangilinan J."/>
            <person name="Riley R."/>
            <person name="LaButti K."/>
            <person name="Andreopoulos B."/>
            <person name="Lipzen A."/>
            <person name="Chen C."/>
            <person name="Yanf M."/>
            <person name="Daum C."/>
            <person name="Ng V."/>
            <person name="Clum A."/>
            <person name="Steindorff A."/>
            <person name="Ohm R."/>
            <person name="Martin F."/>
            <person name="Silar P."/>
            <person name="Natvig D."/>
            <person name="Lalanne C."/>
            <person name="Gautier V."/>
            <person name="Ament-velasquez S.L."/>
            <person name="Kruys A."/>
            <person name="Hutchinson M.I."/>
            <person name="Powell A.J."/>
            <person name="Barry K."/>
            <person name="Miller A.N."/>
            <person name="Grigoriev I.V."/>
            <person name="Debuchy R."/>
            <person name="Gladieux P."/>
            <person name="Thoren M.H."/>
            <person name="Johannesson H."/>
        </authorList>
    </citation>
    <scope>NUCLEOTIDE SEQUENCE</scope>
    <source>
        <strain evidence="2">SMH2392-1A</strain>
    </source>
</reference>
<name>A0AA40DK36_9PEZI</name>
<dbReference type="EMBL" id="JAUIRO010000007">
    <property type="protein sequence ID" value="KAK0706085.1"/>
    <property type="molecule type" value="Genomic_DNA"/>
</dbReference>
<dbReference type="Proteomes" id="UP001172101">
    <property type="component" value="Unassembled WGS sequence"/>
</dbReference>
<evidence type="ECO:0000313" key="3">
    <source>
        <dbReference type="Proteomes" id="UP001172101"/>
    </source>
</evidence>
<proteinExistence type="predicted"/>